<evidence type="ECO:0000313" key="2">
    <source>
        <dbReference type="EMBL" id="KAK5931573.1"/>
    </source>
</evidence>
<feature type="chain" id="PRO_5042974374" description="Secreted protein" evidence="1">
    <location>
        <begin position="22"/>
        <end position="68"/>
    </location>
</feature>
<sequence>MSETLLLLYLFFHLLLSNTYSISGLSDELQQAGSYRASQSCQYPLGRTALRLQTQRLALVSHRTRTPP</sequence>
<feature type="signal peptide" evidence="1">
    <location>
        <begin position="1"/>
        <end position="21"/>
    </location>
</feature>
<comment type="caution">
    <text evidence="2">The sequence shown here is derived from an EMBL/GenBank/DDBJ whole genome shotgun (WGS) entry which is preliminary data.</text>
</comment>
<dbReference type="AlphaFoldDB" id="A0AAN8E7A2"/>
<organism evidence="2 3">
    <name type="scientific">Champsocephalus esox</name>
    <name type="common">pike icefish</name>
    <dbReference type="NCBI Taxonomy" id="159716"/>
    <lineage>
        <taxon>Eukaryota</taxon>
        <taxon>Metazoa</taxon>
        <taxon>Chordata</taxon>
        <taxon>Craniata</taxon>
        <taxon>Vertebrata</taxon>
        <taxon>Euteleostomi</taxon>
        <taxon>Actinopterygii</taxon>
        <taxon>Neopterygii</taxon>
        <taxon>Teleostei</taxon>
        <taxon>Neoteleostei</taxon>
        <taxon>Acanthomorphata</taxon>
        <taxon>Eupercaria</taxon>
        <taxon>Perciformes</taxon>
        <taxon>Notothenioidei</taxon>
        <taxon>Channichthyidae</taxon>
        <taxon>Champsocephalus</taxon>
    </lineage>
</organism>
<keyword evidence="1" id="KW-0732">Signal</keyword>
<proteinExistence type="predicted"/>
<name>A0AAN8E7A2_9TELE</name>
<accession>A0AAN8E7A2</accession>
<evidence type="ECO:0000256" key="1">
    <source>
        <dbReference type="SAM" id="SignalP"/>
    </source>
</evidence>
<evidence type="ECO:0000313" key="3">
    <source>
        <dbReference type="Proteomes" id="UP001335648"/>
    </source>
</evidence>
<dbReference type="Proteomes" id="UP001335648">
    <property type="component" value="Unassembled WGS sequence"/>
</dbReference>
<evidence type="ECO:0008006" key="4">
    <source>
        <dbReference type="Google" id="ProtNLM"/>
    </source>
</evidence>
<protein>
    <recommendedName>
        <fullName evidence="4">Secreted protein</fullName>
    </recommendedName>
</protein>
<reference evidence="2 3" key="1">
    <citation type="journal article" date="2023" name="Mol. Biol. Evol.">
        <title>Genomics of Secondarily Temperate Adaptation in the Only Non-Antarctic Icefish.</title>
        <authorList>
            <person name="Rivera-Colon A.G."/>
            <person name="Rayamajhi N."/>
            <person name="Minhas B.F."/>
            <person name="Madrigal G."/>
            <person name="Bilyk K.T."/>
            <person name="Yoon V."/>
            <person name="Hune M."/>
            <person name="Gregory S."/>
            <person name="Cheng C.H.C."/>
            <person name="Catchen J.M."/>
        </authorList>
    </citation>
    <scope>NUCLEOTIDE SEQUENCE [LARGE SCALE GENOMIC DNA]</scope>
    <source>
        <strain evidence="2">JC2023a</strain>
    </source>
</reference>
<dbReference type="EMBL" id="JAULUE010000061">
    <property type="protein sequence ID" value="KAK5931573.1"/>
    <property type="molecule type" value="Genomic_DNA"/>
</dbReference>
<keyword evidence="3" id="KW-1185">Reference proteome</keyword>
<gene>
    <name evidence="2" type="ORF">CesoFtcFv8_000148</name>
</gene>